<reference evidence="8" key="1">
    <citation type="submission" date="2024-04" db="EMBL/GenBank/DDBJ databases">
        <authorList>
            <person name="Shaw F."/>
            <person name="Minotto A."/>
        </authorList>
    </citation>
    <scope>NUCLEOTIDE SEQUENCE [LARGE SCALE GENOMIC DNA]</scope>
</reference>
<evidence type="ECO:0000256" key="4">
    <source>
        <dbReference type="ARBA" id="ARBA00023136"/>
    </source>
</evidence>
<feature type="transmembrane region" description="Helical" evidence="5">
    <location>
        <begin position="25"/>
        <end position="49"/>
    </location>
</feature>
<dbReference type="Pfam" id="PF13664">
    <property type="entry name" value="DUF4149"/>
    <property type="match status" value="1"/>
</dbReference>
<dbReference type="EMBL" id="OZ037944">
    <property type="protein sequence ID" value="CAL1696343.1"/>
    <property type="molecule type" value="Genomic_DNA"/>
</dbReference>
<evidence type="ECO:0000256" key="1">
    <source>
        <dbReference type="ARBA" id="ARBA00004370"/>
    </source>
</evidence>
<dbReference type="InterPro" id="IPR053009">
    <property type="entry name" value="Xanthocillin_Biosynth-Assoc"/>
</dbReference>
<dbReference type="PANTHER" id="PTHR23241:SF102">
    <property type="entry name" value="LD23009P"/>
    <property type="match status" value="1"/>
</dbReference>
<gene>
    <name evidence="7" type="ORF">GFSPODELE1_LOCUS1143</name>
</gene>
<sequence>MSKVETLTFGSIVGLFTLRGGYLIAYSWLFGMSLWVTFIGGVIAFKALPRQQFGALQHRTFPIYFALSISLSSLLLGLWTKGHPSVLEHLKNPQVADVTQAYALAAVILSQAANQFIVGPLTSKTMFQRHKLEKAEGKSYNESGICRDEGCQCEVCQTSRDQLSRQSDLLHCTCIPRFMDWQQRSW</sequence>
<keyword evidence="3 5" id="KW-1133">Transmembrane helix</keyword>
<evidence type="ECO:0000313" key="8">
    <source>
        <dbReference type="Proteomes" id="UP001497453"/>
    </source>
</evidence>
<comment type="subcellular location">
    <subcellularLocation>
        <location evidence="1">Membrane</location>
    </subcellularLocation>
</comment>
<feature type="transmembrane region" description="Helical" evidence="5">
    <location>
        <begin position="61"/>
        <end position="80"/>
    </location>
</feature>
<keyword evidence="8" id="KW-1185">Reference proteome</keyword>
<dbReference type="InterPro" id="IPR025423">
    <property type="entry name" value="TMEM205-like"/>
</dbReference>
<feature type="transmembrane region" description="Helical" evidence="5">
    <location>
        <begin position="100"/>
        <end position="121"/>
    </location>
</feature>
<protein>
    <recommendedName>
        <fullName evidence="6">TMEM205-like domain-containing protein</fullName>
    </recommendedName>
</protein>
<evidence type="ECO:0000256" key="3">
    <source>
        <dbReference type="ARBA" id="ARBA00022989"/>
    </source>
</evidence>
<feature type="domain" description="TMEM205-like" evidence="6">
    <location>
        <begin position="25"/>
        <end position="131"/>
    </location>
</feature>
<keyword evidence="2 5" id="KW-0812">Transmembrane</keyword>
<dbReference type="Proteomes" id="UP001497453">
    <property type="component" value="Chromosome 1"/>
</dbReference>
<evidence type="ECO:0000259" key="6">
    <source>
        <dbReference type="Pfam" id="PF13664"/>
    </source>
</evidence>
<dbReference type="PANTHER" id="PTHR23241">
    <property type="entry name" value="LATE EMBRYOGENESIS ABUNDANT PLANTS LEA-RELATED"/>
    <property type="match status" value="1"/>
</dbReference>
<evidence type="ECO:0000256" key="5">
    <source>
        <dbReference type="SAM" id="Phobius"/>
    </source>
</evidence>
<keyword evidence="4 5" id="KW-0472">Membrane</keyword>
<name>A0ABP1CNP7_9APHY</name>
<evidence type="ECO:0000313" key="7">
    <source>
        <dbReference type="EMBL" id="CAL1696343.1"/>
    </source>
</evidence>
<organism evidence="7 8">
    <name type="scientific">Somion occarium</name>
    <dbReference type="NCBI Taxonomy" id="3059160"/>
    <lineage>
        <taxon>Eukaryota</taxon>
        <taxon>Fungi</taxon>
        <taxon>Dikarya</taxon>
        <taxon>Basidiomycota</taxon>
        <taxon>Agaricomycotina</taxon>
        <taxon>Agaricomycetes</taxon>
        <taxon>Polyporales</taxon>
        <taxon>Cerrenaceae</taxon>
        <taxon>Somion</taxon>
    </lineage>
</organism>
<evidence type="ECO:0000256" key="2">
    <source>
        <dbReference type="ARBA" id="ARBA00022692"/>
    </source>
</evidence>
<proteinExistence type="predicted"/>
<accession>A0ABP1CNP7</accession>